<dbReference type="PANTHER" id="PTHR35273">
    <property type="entry name" value="ALPHA-1,4 POLYGALACTOSAMINIDASE, PUTATIVE (AFU_ORTHOLOGUE AFUA_3G07890)-RELATED"/>
    <property type="match status" value="1"/>
</dbReference>
<dbReference type="SUPFAM" id="SSF51445">
    <property type="entry name" value="(Trans)glycosidases"/>
    <property type="match status" value="1"/>
</dbReference>
<dbReference type="InterPro" id="IPR004352">
    <property type="entry name" value="GH114_TIM-barrel"/>
</dbReference>
<proteinExistence type="predicted"/>
<evidence type="ECO:0000313" key="3">
    <source>
        <dbReference type="Proteomes" id="UP001164305"/>
    </source>
</evidence>
<gene>
    <name evidence="2" type="ORF">BRM3_00175</name>
</gene>
<feature type="domain" description="Glycoside-hydrolase family GH114 TIM-barrel" evidence="1">
    <location>
        <begin position="9"/>
        <end position="226"/>
    </location>
</feature>
<keyword evidence="3" id="KW-1185">Reference proteome</keyword>
<protein>
    <submittedName>
        <fullName evidence="2">Endo alpha-1,4 polygalactosaminidase</fullName>
    </submittedName>
</protein>
<dbReference type="Proteomes" id="UP001164305">
    <property type="component" value="Chromosome"/>
</dbReference>
<sequence>MDFPTVSAFDYQLGSPYTPSSGVELVVRDRTASPADGLYSICYVNAFQTQPGERDQWPDEVLLTADGAPVFDADWPDEILLYTSTSSKREAILDTASSWIQGCADAGFEAVEFDNLDSLTRSHDVLTVDDNLALARALVDIAHAAGLAAGQKNSAEYTARLKSEAGLDFAIAEECAAYNECTAYTDAYGDAVIDIEYADTLPRSFAEMCEDTASPRAMILRDRDLVTPDDDGYVFRTCAH</sequence>
<name>A0ABY6G130_9MICO</name>
<organism evidence="2 3">
    <name type="scientific">Brachybacterium huguangmaarense</name>
    <dbReference type="NCBI Taxonomy" id="1652028"/>
    <lineage>
        <taxon>Bacteria</taxon>
        <taxon>Bacillati</taxon>
        <taxon>Actinomycetota</taxon>
        <taxon>Actinomycetes</taxon>
        <taxon>Micrococcales</taxon>
        <taxon>Dermabacteraceae</taxon>
        <taxon>Brachybacterium</taxon>
    </lineage>
</organism>
<dbReference type="Gene3D" id="3.20.20.70">
    <property type="entry name" value="Aldolase class I"/>
    <property type="match status" value="1"/>
</dbReference>
<dbReference type="Pfam" id="PF03537">
    <property type="entry name" value="Glyco_hydro_114"/>
    <property type="match status" value="1"/>
</dbReference>
<dbReference type="EMBL" id="CP107020">
    <property type="protein sequence ID" value="UYG16898.1"/>
    <property type="molecule type" value="Genomic_DNA"/>
</dbReference>
<dbReference type="RefSeq" id="WP_263594111.1">
    <property type="nucleotide sequence ID" value="NZ_CP107020.1"/>
</dbReference>
<reference evidence="2" key="1">
    <citation type="submission" date="2022-10" db="EMBL/GenBank/DDBJ databases">
        <title>Whole-Genome Sequencing of Brachybacterium huguangmaarense BRM-3, Isolated from Betula schmidtii.</title>
        <authorList>
            <person name="Haam D."/>
        </authorList>
    </citation>
    <scope>NUCLEOTIDE SEQUENCE</scope>
    <source>
        <strain evidence="2">BRM-3</strain>
    </source>
</reference>
<evidence type="ECO:0000313" key="2">
    <source>
        <dbReference type="EMBL" id="UYG16898.1"/>
    </source>
</evidence>
<dbReference type="InterPro" id="IPR013785">
    <property type="entry name" value="Aldolase_TIM"/>
</dbReference>
<dbReference type="InterPro" id="IPR017853">
    <property type="entry name" value="GH"/>
</dbReference>
<evidence type="ECO:0000259" key="1">
    <source>
        <dbReference type="Pfam" id="PF03537"/>
    </source>
</evidence>
<accession>A0ABY6G130</accession>
<dbReference type="PANTHER" id="PTHR35273:SF2">
    <property type="entry name" value="ALPHA-GALACTOSIDASE"/>
    <property type="match status" value="1"/>
</dbReference>